<keyword evidence="3" id="KW-1003">Cell membrane</keyword>
<evidence type="ECO:0000256" key="3">
    <source>
        <dbReference type="ARBA" id="ARBA00022475"/>
    </source>
</evidence>
<dbReference type="Pfam" id="PF02608">
    <property type="entry name" value="Bmp"/>
    <property type="match status" value="1"/>
</dbReference>
<comment type="subcellular location">
    <subcellularLocation>
        <location evidence="1">Cell membrane</location>
        <topology evidence="1">Lipid-anchor</topology>
    </subcellularLocation>
</comment>
<keyword evidence="4 7" id="KW-0732">Signal</keyword>
<evidence type="ECO:0000313" key="12">
    <source>
        <dbReference type="Proteomes" id="UP000218979"/>
    </source>
</evidence>
<dbReference type="Gene3D" id="3.40.50.2300">
    <property type="match status" value="2"/>
</dbReference>
<organism evidence="10 11">
    <name type="scientific">Pseudolactococcus chungangensis CAU 28 = DSM 22330</name>
    <dbReference type="NCBI Taxonomy" id="1122154"/>
    <lineage>
        <taxon>Bacteria</taxon>
        <taxon>Bacillati</taxon>
        <taxon>Bacillota</taxon>
        <taxon>Bacilli</taxon>
        <taxon>Lactobacillales</taxon>
        <taxon>Streptococcaceae</taxon>
        <taxon>Pseudolactococcus</taxon>
    </lineage>
</organism>
<evidence type="ECO:0000313" key="11">
    <source>
        <dbReference type="Proteomes" id="UP000185655"/>
    </source>
</evidence>
<name>A0A1K2H3A0_9LACT</name>
<protein>
    <submittedName>
        <fullName evidence="9 10">Membrane protein</fullName>
    </submittedName>
</protein>
<keyword evidence="5" id="KW-0472">Membrane</keyword>
<dbReference type="SUPFAM" id="SSF53822">
    <property type="entry name" value="Periplasmic binding protein-like I"/>
    <property type="match status" value="1"/>
</dbReference>
<keyword evidence="12" id="KW-1185">Reference proteome</keyword>
<feature type="chain" id="PRO_5038697722" evidence="7">
    <location>
        <begin position="20"/>
        <end position="350"/>
    </location>
</feature>
<evidence type="ECO:0000256" key="2">
    <source>
        <dbReference type="ARBA" id="ARBA00008610"/>
    </source>
</evidence>
<dbReference type="InterPro" id="IPR028082">
    <property type="entry name" value="Peripla_BP_I"/>
</dbReference>
<gene>
    <name evidence="9" type="ORF">RR45_GL001332</name>
    <name evidence="10" type="ORF">SAMN02746068_00098</name>
</gene>
<reference evidence="10 11" key="2">
    <citation type="submission" date="2016-11" db="EMBL/GenBank/DDBJ databases">
        <authorList>
            <person name="Jaros S."/>
            <person name="Januszkiewicz K."/>
            <person name="Wedrychowicz H."/>
        </authorList>
    </citation>
    <scope>NUCLEOTIDE SEQUENCE [LARGE SCALE GENOMIC DNA]</scope>
    <source>
        <strain evidence="10 11">DSM 22330</strain>
    </source>
</reference>
<dbReference type="Proteomes" id="UP000185655">
    <property type="component" value="Unassembled WGS sequence"/>
</dbReference>
<dbReference type="STRING" id="1122154.SAMN02746068_00098"/>
<dbReference type="InterPro" id="IPR050957">
    <property type="entry name" value="BMP_lipoprotein"/>
</dbReference>
<dbReference type="PANTHER" id="PTHR34296">
    <property type="entry name" value="TRANSCRIPTIONAL ACTIVATOR PROTEIN MED"/>
    <property type="match status" value="1"/>
</dbReference>
<evidence type="ECO:0000313" key="10">
    <source>
        <dbReference type="EMBL" id="SFZ70173.1"/>
    </source>
</evidence>
<evidence type="ECO:0000256" key="5">
    <source>
        <dbReference type="ARBA" id="ARBA00023136"/>
    </source>
</evidence>
<keyword evidence="6" id="KW-0449">Lipoprotein</keyword>
<comment type="similarity">
    <text evidence="2">Belongs to the BMP lipoprotein family.</text>
</comment>
<evidence type="ECO:0000256" key="4">
    <source>
        <dbReference type="ARBA" id="ARBA00022729"/>
    </source>
</evidence>
<feature type="domain" description="ABC transporter substrate-binding protein PnrA-like" evidence="8">
    <location>
        <begin position="39"/>
        <end position="349"/>
    </location>
</feature>
<evidence type="ECO:0000313" key="9">
    <source>
        <dbReference type="EMBL" id="PCS04398.1"/>
    </source>
</evidence>
<accession>A0A1K2H3A0</accession>
<dbReference type="GO" id="GO:0005886">
    <property type="term" value="C:plasma membrane"/>
    <property type="evidence" value="ECO:0007669"/>
    <property type="project" value="UniProtKB-SubCell"/>
</dbReference>
<reference evidence="9 12" key="1">
    <citation type="submission" date="2014-12" db="EMBL/GenBank/DDBJ databases">
        <title>Draft genome sequences of 10 type strains of Lactococcus.</title>
        <authorList>
            <person name="Sun Z."/>
            <person name="Zhong Z."/>
            <person name="Liu W."/>
            <person name="Zhang W."/>
            <person name="Zhang H."/>
        </authorList>
    </citation>
    <scope>NUCLEOTIDE SEQUENCE [LARGE SCALE GENOMIC DNA]</scope>
    <source>
        <strain evidence="9 12">DSM 22330</strain>
    </source>
</reference>
<evidence type="ECO:0000256" key="7">
    <source>
        <dbReference type="SAM" id="SignalP"/>
    </source>
</evidence>
<dbReference type="InterPro" id="IPR003760">
    <property type="entry name" value="PnrA-like"/>
</dbReference>
<dbReference type="Proteomes" id="UP000218979">
    <property type="component" value="Unassembled WGS sequence"/>
</dbReference>
<proteinExistence type="inferred from homology"/>
<dbReference type="RefSeq" id="WP_031365713.1">
    <property type="nucleotide sequence ID" value="NZ_FPKS01000001.1"/>
</dbReference>
<dbReference type="AlphaFoldDB" id="A0A1K2H3A0"/>
<evidence type="ECO:0000256" key="1">
    <source>
        <dbReference type="ARBA" id="ARBA00004193"/>
    </source>
</evidence>
<dbReference type="OrthoDB" id="9784230at2"/>
<dbReference type="EMBL" id="JXJT01000003">
    <property type="protein sequence ID" value="PCS04398.1"/>
    <property type="molecule type" value="Genomic_DNA"/>
</dbReference>
<evidence type="ECO:0000259" key="8">
    <source>
        <dbReference type="Pfam" id="PF02608"/>
    </source>
</evidence>
<dbReference type="PROSITE" id="PS51257">
    <property type="entry name" value="PROKAR_LIPOPROTEIN"/>
    <property type="match status" value="1"/>
</dbReference>
<sequence length="350" mass="36402">MNKKIIGVGLAAVAVLSLAACGSRDKSTGSAKAKTDLTVAIITDTGGVDDKSFNQSSWEGLQAWGKANNLSKDKGYTYFQSASESDYATNLDSAVSGGYKLIYGIGFALHNAISEAAKNNADINYVLIDDVIEGQKNVASATFKDQEAAYLAGVAAAKSTKTKIVGFVGGMEGEVISRFEKGFEAGVKSVDKSIKVQVDYAGSFADAAKGKTIAATQYAGGADIIYQAAGGTGAGVFSEAKSLNEEKKEADKVWVIGVDRDQKGEGNYTSKDGKKSNFVLASSTKGVGEAVQNISKDTADGKFPGGKHVVYGIKEGAVGLADDNLSEDAKTAVDKAYDEIKSGKITVPEK</sequence>
<dbReference type="PANTHER" id="PTHR34296:SF2">
    <property type="entry name" value="ABC TRANSPORTER GUANOSINE-BINDING PROTEIN NUPN"/>
    <property type="match status" value="1"/>
</dbReference>
<feature type="signal peptide" evidence="7">
    <location>
        <begin position="1"/>
        <end position="19"/>
    </location>
</feature>
<evidence type="ECO:0000256" key="6">
    <source>
        <dbReference type="ARBA" id="ARBA00023288"/>
    </source>
</evidence>
<dbReference type="EMBL" id="FPKS01000001">
    <property type="protein sequence ID" value="SFZ70173.1"/>
    <property type="molecule type" value="Genomic_DNA"/>
</dbReference>
<dbReference type="CDD" id="cd06354">
    <property type="entry name" value="PBP1_PrnA-like"/>
    <property type="match status" value="1"/>
</dbReference>